<reference evidence="4 5" key="1">
    <citation type="submission" date="2017-02" db="EMBL/GenBank/DDBJ databases">
        <title>The new phylogeny of genus Mycobacterium.</title>
        <authorList>
            <person name="Tortoli E."/>
            <person name="Trovato A."/>
            <person name="Cirillo D.M."/>
        </authorList>
    </citation>
    <scope>NUCLEOTIDE SEQUENCE [LARGE SCALE GENOMIC DNA]</scope>
    <source>
        <strain evidence="4 5">RW6</strain>
    </source>
</reference>
<dbReference type="SUPFAM" id="SSF49899">
    <property type="entry name" value="Concanavalin A-like lectins/glucanases"/>
    <property type="match status" value="1"/>
</dbReference>
<dbReference type="GO" id="GO:0004553">
    <property type="term" value="F:hydrolase activity, hydrolyzing O-glycosyl compounds"/>
    <property type="evidence" value="ECO:0007669"/>
    <property type="project" value="InterPro"/>
</dbReference>
<proteinExistence type="inferred from homology"/>
<comment type="similarity">
    <text evidence="1">Belongs to the glycosyl hydrolase 16 family.</text>
</comment>
<dbReference type="STRING" id="1927124.BST13_08690"/>
<dbReference type="AlphaFoldDB" id="A0A1X0B4S9"/>
<organism evidence="4 5">
    <name type="scientific">Mycobacterium aquaticum</name>
    <dbReference type="NCBI Taxonomy" id="1927124"/>
    <lineage>
        <taxon>Bacteria</taxon>
        <taxon>Bacillati</taxon>
        <taxon>Actinomycetota</taxon>
        <taxon>Actinomycetes</taxon>
        <taxon>Mycobacteriales</taxon>
        <taxon>Mycobacteriaceae</taxon>
        <taxon>Mycobacterium</taxon>
    </lineage>
</organism>
<gene>
    <name evidence="4" type="ORF">BST13_08690</name>
</gene>
<protein>
    <submittedName>
        <fullName evidence="4">Beta-glucanase/beta-glucan synthetase</fullName>
    </submittedName>
</protein>
<dbReference type="InterPro" id="IPR013320">
    <property type="entry name" value="ConA-like_dom_sf"/>
</dbReference>
<dbReference type="EMBL" id="MVHF01000006">
    <property type="protein sequence ID" value="ORA37215.1"/>
    <property type="molecule type" value="Genomic_DNA"/>
</dbReference>
<sequence>MMLAACTNASVSDATPRPASPPPPSPSDVFDGFDGPAGSRPDAKFWSYDLGNPSPDNHELQTYTDAPANIRRDGSGNLIIEALKTPTGYTSGRLTTQGKIPIVYGTISARIKFPSGQGIWPAFWMLGSDIDTAGWPQCGEIDVMELVNTGTTYNVTLHGPQGKSDYSTNGLSKTGPIADLSKDFHVYWVTRQPDSITIGVDGTALADFTPSSLPEGATWVFNKPMYAVLNVAVGGDWPGPPDQSTHFPATMLIDWFRYTR</sequence>
<evidence type="ECO:0000256" key="1">
    <source>
        <dbReference type="ARBA" id="ARBA00006865"/>
    </source>
</evidence>
<evidence type="ECO:0000259" key="3">
    <source>
        <dbReference type="PROSITE" id="PS51762"/>
    </source>
</evidence>
<evidence type="ECO:0000256" key="2">
    <source>
        <dbReference type="SAM" id="MobiDB-lite"/>
    </source>
</evidence>
<evidence type="ECO:0000313" key="4">
    <source>
        <dbReference type="EMBL" id="ORA37215.1"/>
    </source>
</evidence>
<dbReference type="CDD" id="cd08023">
    <property type="entry name" value="GH16_laminarinase_like"/>
    <property type="match status" value="1"/>
</dbReference>
<dbReference type="GO" id="GO:0005975">
    <property type="term" value="P:carbohydrate metabolic process"/>
    <property type="evidence" value="ECO:0007669"/>
    <property type="project" value="InterPro"/>
</dbReference>
<accession>A0A1X0B4S9</accession>
<name>A0A1X0B4S9_9MYCO</name>
<dbReference type="Gene3D" id="2.60.120.200">
    <property type="match status" value="1"/>
</dbReference>
<dbReference type="OrthoDB" id="9809583at2"/>
<dbReference type="InterPro" id="IPR050546">
    <property type="entry name" value="Glycosyl_Hydrlase_16"/>
</dbReference>
<evidence type="ECO:0000313" key="5">
    <source>
        <dbReference type="Proteomes" id="UP000192448"/>
    </source>
</evidence>
<feature type="domain" description="GH16" evidence="3">
    <location>
        <begin position="15"/>
        <end position="260"/>
    </location>
</feature>
<dbReference type="Proteomes" id="UP000192448">
    <property type="component" value="Unassembled WGS sequence"/>
</dbReference>
<dbReference type="PROSITE" id="PS51762">
    <property type="entry name" value="GH16_2"/>
    <property type="match status" value="1"/>
</dbReference>
<feature type="region of interest" description="Disordered" evidence="2">
    <location>
        <begin position="1"/>
        <end position="41"/>
    </location>
</feature>
<dbReference type="PANTHER" id="PTHR10963:SF55">
    <property type="entry name" value="GLYCOSIDE HYDROLASE FAMILY 16 PROTEIN"/>
    <property type="match status" value="1"/>
</dbReference>
<dbReference type="Pfam" id="PF00722">
    <property type="entry name" value="Glyco_hydro_16"/>
    <property type="match status" value="1"/>
</dbReference>
<comment type="caution">
    <text evidence="4">The sequence shown here is derived from an EMBL/GenBank/DDBJ whole genome shotgun (WGS) entry which is preliminary data.</text>
</comment>
<keyword evidence="5" id="KW-1185">Reference proteome</keyword>
<dbReference type="PANTHER" id="PTHR10963">
    <property type="entry name" value="GLYCOSYL HYDROLASE-RELATED"/>
    <property type="match status" value="1"/>
</dbReference>
<dbReference type="InterPro" id="IPR000757">
    <property type="entry name" value="Beta-glucanase-like"/>
</dbReference>